<feature type="transmembrane region" description="Helical" evidence="7">
    <location>
        <begin position="320"/>
        <end position="343"/>
    </location>
</feature>
<comment type="caution">
    <text evidence="9">The sequence shown here is derived from an EMBL/GenBank/DDBJ whole genome shotgun (WGS) entry which is preliminary data.</text>
</comment>
<evidence type="ECO:0000256" key="6">
    <source>
        <dbReference type="SAM" id="MobiDB-lite"/>
    </source>
</evidence>
<evidence type="ECO:0000256" key="7">
    <source>
        <dbReference type="SAM" id="Phobius"/>
    </source>
</evidence>
<evidence type="ECO:0000256" key="2">
    <source>
        <dbReference type="ARBA" id="ARBA00022448"/>
    </source>
</evidence>
<keyword evidence="2" id="KW-0813">Transport</keyword>
<name>A0A5M3MMF4_CONPW</name>
<evidence type="ECO:0000259" key="8">
    <source>
        <dbReference type="PROSITE" id="PS50850"/>
    </source>
</evidence>
<dbReference type="Pfam" id="PF07690">
    <property type="entry name" value="MFS_1"/>
    <property type="match status" value="1"/>
</dbReference>
<feature type="transmembrane region" description="Helical" evidence="7">
    <location>
        <begin position="218"/>
        <end position="240"/>
    </location>
</feature>
<dbReference type="InterPro" id="IPR020846">
    <property type="entry name" value="MFS_dom"/>
</dbReference>
<dbReference type="EMBL" id="JH711579">
    <property type="protein sequence ID" value="EIW80358.1"/>
    <property type="molecule type" value="Genomic_DNA"/>
</dbReference>
<dbReference type="KEGG" id="cput:CONPUDRAFT_82621"/>
<feature type="transmembrane region" description="Helical" evidence="7">
    <location>
        <begin position="118"/>
        <end position="136"/>
    </location>
</feature>
<dbReference type="GO" id="GO:0022857">
    <property type="term" value="F:transmembrane transporter activity"/>
    <property type="evidence" value="ECO:0007669"/>
    <property type="project" value="InterPro"/>
</dbReference>
<organism evidence="9 10">
    <name type="scientific">Coniophora puteana (strain RWD-64-598)</name>
    <name type="common">Brown rot fungus</name>
    <dbReference type="NCBI Taxonomy" id="741705"/>
    <lineage>
        <taxon>Eukaryota</taxon>
        <taxon>Fungi</taxon>
        <taxon>Dikarya</taxon>
        <taxon>Basidiomycota</taxon>
        <taxon>Agaricomycotina</taxon>
        <taxon>Agaricomycetes</taxon>
        <taxon>Agaricomycetidae</taxon>
        <taxon>Boletales</taxon>
        <taxon>Coniophorineae</taxon>
        <taxon>Coniophoraceae</taxon>
        <taxon>Coniophora</taxon>
    </lineage>
</organism>
<feature type="transmembrane region" description="Helical" evidence="7">
    <location>
        <begin position="457"/>
        <end position="476"/>
    </location>
</feature>
<feature type="compositionally biased region" description="Basic and acidic residues" evidence="6">
    <location>
        <begin position="1"/>
        <end position="11"/>
    </location>
</feature>
<gene>
    <name evidence="9" type="ORF">CONPUDRAFT_82621</name>
</gene>
<feature type="transmembrane region" description="Helical" evidence="7">
    <location>
        <begin position="355"/>
        <end position="375"/>
    </location>
</feature>
<keyword evidence="3 7" id="KW-0812">Transmembrane</keyword>
<dbReference type="OrthoDB" id="419616at2759"/>
<keyword evidence="5 7" id="KW-0472">Membrane</keyword>
<feature type="region of interest" description="Disordered" evidence="6">
    <location>
        <begin position="1"/>
        <end position="39"/>
    </location>
</feature>
<keyword evidence="10" id="KW-1185">Reference proteome</keyword>
<feature type="region of interest" description="Disordered" evidence="6">
    <location>
        <begin position="249"/>
        <end position="270"/>
    </location>
</feature>
<dbReference type="PANTHER" id="PTHR23504">
    <property type="entry name" value="MAJOR FACILITATOR SUPERFAMILY DOMAIN-CONTAINING PROTEIN 10"/>
    <property type="match status" value="1"/>
</dbReference>
<evidence type="ECO:0000313" key="9">
    <source>
        <dbReference type="EMBL" id="EIW80358.1"/>
    </source>
</evidence>
<evidence type="ECO:0000256" key="5">
    <source>
        <dbReference type="ARBA" id="ARBA00023136"/>
    </source>
</evidence>
<dbReference type="InterPro" id="IPR011701">
    <property type="entry name" value="MFS"/>
</dbReference>
<protein>
    <submittedName>
        <fullName evidence="9">MFS transporter</fullName>
    </submittedName>
</protein>
<dbReference type="GeneID" id="19210448"/>
<keyword evidence="4 7" id="KW-1133">Transmembrane helix</keyword>
<dbReference type="PROSITE" id="PS50850">
    <property type="entry name" value="MFS"/>
    <property type="match status" value="1"/>
</dbReference>
<dbReference type="PANTHER" id="PTHR23504:SF15">
    <property type="entry name" value="MAJOR FACILITATOR SUPERFAMILY (MFS) PROFILE DOMAIN-CONTAINING PROTEIN"/>
    <property type="match status" value="1"/>
</dbReference>
<dbReference type="InterPro" id="IPR036259">
    <property type="entry name" value="MFS_trans_sf"/>
</dbReference>
<evidence type="ECO:0000256" key="1">
    <source>
        <dbReference type="ARBA" id="ARBA00004141"/>
    </source>
</evidence>
<feature type="transmembrane region" description="Helical" evidence="7">
    <location>
        <begin position="275"/>
        <end position="300"/>
    </location>
</feature>
<dbReference type="AlphaFoldDB" id="A0A5M3MMF4"/>
<evidence type="ECO:0000256" key="3">
    <source>
        <dbReference type="ARBA" id="ARBA00022692"/>
    </source>
</evidence>
<dbReference type="RefSeq" id="XP_007769317.1">
    <property type="nucleotide sequence ID" value="XM_007771127.1"/>
</dbReference>
<feature type="compositionally biased region" description="Acidic residues" evidence="6">
    <location>
        <begin position="16"/>
        <end position="30"/>
    </location>
</feature>
<evidence type="ECO:0000313" key="10">
    <source>
        <dbReference type="Proteomes" id="UP000053558"/>
    </source>
</evidence>
<dbReference type="OMA" id="WMRYPYF"/>
<proteinExistence type="predicted"/>
<reference evidence="10" key="1">
    <citation type="journal article" date="2012" name="Science">
        <title>The Paleozoic origin of enzymatic lignin decomposition reconstructed from 31 fungal genomes.</title>
        <authorList>
            <person name="Floudas D."/>
            <person name="Binder M."/>
            <person name="Riley R."/>
            <person name="Barry K."/>
            <person name="Blanchette R.A."/>
            <person name="Henrissat B."/>
            <person name="Martinez A.T."/>
            <person name="Otillar R."/>
            <person name="Spatafora J.W."/>
            <person name="Yadav J.S."/>
            <person name="Aerts A."/>
            <person name="Benoit I."/>
            <person name="Boyd A."/>
            <person name="Carlson A."/>
            <person name="Copeland A."/>
            <person name="Coutinho P.M."/>
            <person name="de Vries R.P."/>
            <person name="Ferreira P."/>
            <person name="Findley K."/>
            <person name="Foster B."/>
            <person name="Gaskell J."/>
            <person name="Glotzer D."/>
            <person name="Gorecki P."/>
            <person name="Heitman J."/>
            <person name="Hesse C."/>
            <person name="Hori C."/>
            <person name="Igarashi K."/>
            <person name="Jurgens J.A."/>
            <person name="Kallen N."/>
            <person name="Kersten P."/>
            <person name="Kohler A."/>
            <person name="Kuees U."/>
            <person name="Kumar T.K.A."/>
            <person name="Kuo A."/>
            <person name="LaButti K."/>
            <person name="Larrondo L.F."/>
            <person name="Lindquist E."/>
            <person name="Ling A."/>
            <person name="Lombard V."/>
            <person name="Lucas S."/>
            <person name="Lundell T."/>
            <person name="Martin R."/>
            <person name="McLaughlin D.J."/>
            <person name="Morgenstern I."/>
            <person name="Morin E."/>
            <person name="Murat C."/>
            <person name="Nagy L.G."/>
            <person name="Nolan M."/>
            <person name="Ohm R.A."/>
            <person name="Patyshakuliyeva A."/>
            <person name="Rokas A."/>
            <person name="Ruiz-Duenas F.J."/>
            <person name="Sabat G."/>
            <person name="Salamov A."/>
            <person name="Samejima M."/>
            <person name="Schmutz J."/>
            <person name="Slot J.C."/>
            <person name="St John F."/>
            <person name="Stenlid J."/>
            <person name="Sun H."/>
            <person name="Sun S."/>
            <person name="Syed K."/>
            <person name="Tsang A."/>
            <person name="Wiebenga A."/>
            <person name="Young D."/>
            <person name="Pisabarro A."/>
            <person name="Eastwood D.C."/>
            <person name="Martin F."/>
            <person name="Cullen D."/>
            <person name="Grigoriev I.V."/>
            <person name="Hibbett D.S."/>
        </authorList>
    </citation>
    <scope>NUCLEOTIDE SEQUENCE [LARGE SCALE GENOMIC DNA]</scope>
    <source>
        <strain evidence="10">RWD-64-598 SS2</strain>
    </source>
</reference>
<evidence type="ECO:0000256" key="4">
    <source>
        <dbReference type="ARBA" id="ARBA00022989"/>
    </source>
</evidence>
<accession>A0A5M3MMF4</accession>
<dbReference type="GO" id="GO:0016020">
    <property type="term" value="C:membrane"/>
    <property type="evidence" value="ECO:0007669"/>
    <property type="project" value="UniProtKB-SubCell"/>
</dbReference>
<sequence length="485" mass="52580">MAHREDRREDLGEAFQLEEEDAPLLDEAQPEDSSKRPRTPLPKLQIGILTLIQFVSPVSAQSIYPYINQLIRELDITHGDETKVGYYAGLIESLFFVTQACTTLSWSRLSDHIGRKPVILIGLSGLSISMLSFGLSRTFITLVLSRCICGVLNGSSGVMKGMMGELLDATNMAQGFALLPIYRCVGVTVGPFIGGLLARPADSWPHMFSGRFWHEYPYFLPCFAVSALVALIAVAMALFLKETLPRRKTKRSSSESPEDAQADFPSDAPPPMRTLLIPSILIPIANNGLLAVVETGYNALVPLFYSTPLSNGGLGFSPAAIGILLGCFGILNGIAQILFFAPIVHRLGPTPTFKLSVAFFFPIFALFPIMSWYVAKSGVDSVVWGCLVLQLLLQTVKDMAYGTVTMHITSAAPSKRSLGSVIGISQTVSSVARGLGPAMATSSFAASKQYNLLGGNLVYAIMVALTFCVLYLGSWLPDELPKRRN</sequence>
<dbReference type="Proteomes" id="UP000053558">
    <property type="component" value="Unassembled WGS sequence"/>
</dbReference>
<comment type="subcellular location">
    <subcellularLocation>
        <location evidence="1">Membrane</location>
        <topology evidence="1">Multi-pass membrane protein</topology>
    </subcellularLocation>
</comment>
<feature type="transmembrane region" description="Helical" evidence="7">
    <location>
        <begin position="84"/>
        <end position="106"/>
    </location>
</feature>
<feature type="transmembrane region" description="Helical" evidence="7">
    <location>
        <begin position="175"/>
        <end position="198"/>
    </location>
</feature>
<dbReference type="SUPFAM" id="SSF103473">
    <property type="entry name" value="MFS general substrate transporter"/>
    <property type="match status" value="1"/>
</dbReference>
<dbReference type="Gene3D" id="1.20.1250.20">
    <property type="entry name" value="MFS general substrate transporter like domains"/>
    <property type="match status" value="1"/>
</dbReference>
<dbReference type="CDD" id="cd17330">
    <property type="entry name" value="MFS_SLC46_TetA_like"/>
    <property type="match status" value="1"/>
</dbReference>
<feature type="domain" description="Major facilitator superfamily (MFS) profile" evidence="8">
    <location>
        <begin position="45"/>
        <end position="472"/>
    </location>
</feature>